<sequence>MSNINKHCDDCISMDGISWSAPEHDRVALNTDGSVVELGNNAACGGLLCDNNSRFLVVFAAR</sequence>
<dbReference type="OrthoDB" id="1436812at2759"/>
<name>A0A2Z6N7M9_TRISU</name>
<keyword evidence="2" id="KW-1185">Reference proteome</keyword>
<gene>
    <name evidence="1" type="ORF">TSUD_270080</name>
</gene>
<dbReference type="Proteomes" id="UP000242715">
    <property type="component" value="Unassembled WGS sequence"/>
</dbReference>
<organism evidence="1 2">
    <name type="scientific">Trifolium subterraneum</name>
    <name type="common">Subterranean clover</name>
    <dbReference type="NCBI Taxonomy" id="3900"/>
    <lineage>
        <taxon>Eukaryota</taxon>
        <taxon>Viridiplantae</taxon>
        <taxon>Streptophyta</taxon>
        <taxon>Embryophyta</taxon>
        <taxon>Tracheophyta</taxon>
        <taxon>Spermatophyta</taxon>
        <taxon>Magnoliopsida</taxon>
        <taxon>eudicotyledons</taxon>
        <taxon>Gunneridae</taxon>
        <taxon>Pentapetalae</taxon>
        <taxon>rosids</taxon>
        <taxon>fabids</taxon>
        <taxon>Fabales</taxon>
        <taxon>Fabaceae</taxon>
        <taxon>Papilionoideae</taxon>
        <taxon>50 kb inversion clade</taxon>
        <taxon>NPAAA clade</taxon>
        <taxon>Hologalegina</taxon>
        <taxon>IRL clade</taxon>
        <taxon>Trifolieae</taxon>
        <taxon>Trifolium</taxon>
    </lineage>
</organism>
<dbReference type="AlphaFoldDB" id="A0A2Z6N7M9"/>
<evidence type="ECO:0000313" key="2">
    <source>
        <dbReference type="Proteomes" id="UP000242715"/>
    </source>
</evidence>
<dbReference type="EMBL" id="DF973359">
    <property type="protein sequence ID" value="GAU27619.1"/>
    <property type="molecule type" value="Genomic_DNA"/>
</dbReference>
<accession>A0A2Z6N7M9</accession>
<protein>
    <submittedName>
        <fullName evidence="1">Uncharacterized protein</fullName>
    </submittedName>
</protein>
<reference evidence="2" key="1">
    <citation type="journal article" date="2017" name="Front. Plant Sci.">
        <title>Climate Clever Clovers: New Paradigm to Reduce the Environmental Footprint of Ruminants by Breeding Low Methanogenic Forages Utilizing Haplotype Variation.</title>
        <authorList>
            <person name="Kaur P."/>
            <person name="Appels R."/>
            <person name="Bayer P.E."/>
            <person name="Keeble-Gagnere G."/>
            <person name="Wang J."/>
            <person name="Hirakawa H."/>
            <person name="Shirasawa K."/>
            <person name="Vercoe P."/>
            <person name="Stefanova K."/>
            <person name="Durmic Z."/>
            <person name="Nichols P."/>
            <person name="Revell C."/>
            <person name="Isobe S.N."/>
            <person name="Edwards D."/>
            <person name="Erskine W."/>
        </authorList>
    </citation>
    <scope>NUCLEOTIDE SEQUENCE [LARGE SCALE GENOMIC DNA]</scope>
    <source>
        <strain evidence="2">cv. Daliak</strain>
    </source>
</reference>
<proteinExistence type="predicted"/>
<evidence type="ECO:0000313" key="1">
    <source>
        <dbReference type="EMBL" id="GAU27619.1"/>
    </source>
</evidence>